<dbReference type="Gene3D" id="3.90.550.10">
    <property type="entry name" value="Spore Coat Polysaccharide Biosynthesis Protein SpsA, Chain A"/>
    <property type="match status" value="1"/>
</dbReference>
<comment type="cofactor">
    <cofactor evidence="8">
        <name>Mg(2+)</name>
        <dbReference type="ChEBI" id="CHEBI:18420"/>
    </cofactor>
</comment>
<evidence type="ECO:0000313" key="11">
    <source>
        <dbReference type="Proteomes" id="UP000070414"/>
    </source>
</evidence>
<comment type="domain">
    <text evidence="8">The N-terminal domain determines nucleotide recognition and specific binding, while the C-terminal domain determines the specific binding to the target protein.</text>
</comment>
<keyword evidence="11" id="KW-1185">Reference proteome</keyword>
<comment type="similarity">
    <text evidence="8">Belongs to the MobA family.</text>
</comment>
<dbReference type="InterPro" id="IPR029044">
    <property type="entry name" value="Nucleotide-diphossugar_trans"/>
</dbReference>
<dbReference type="PANTHER" id="PTHR19136:SF81">
    <property type="entry name" value="MOLYBDENUM COFACTOR GUANYLYLTRANSFERASE"/>
    <property type="match status" value="1"/>
</dbReference>
<feature type="binding site" evidence="8">
    <location>
        <position position="97"/>
    </location>
    <ligand>
        <name>Mg(2+)</name>
        <dbReference type="ChEBI" id="CHEBI:18420"/>
    </ligand>
</feature>
<dbReference type="AlphaFoldDB" id="A0A133UUA0"/>
<keyword evidence="7 8" id="KW-0501">Molybdenum cofactor biosynthesis</keyword>
<comment type="function">
    <text evidence="8">Transfers a GMP moiety from GTP to Mo-molybdopterin (Mo-MPT) cofactor (Moco or molybdenum cofactor) to form Mo-molybdopterin guanine dinucleotide (Mo-MGD) cofactor.</text>
</comment>
<feature type="binding site" evidence="8">
    <location>
        <position position="97"/>
    </location>
    <ligand>
        <name>GTP</name>
        <dbReference type="ChEBI" id="CHEBI:37565"/>
    </ligand>
</feature>
<keyword evidence="3 8" id="KW-0479">Metal-binding</keyword>
<dbReference type="InterPro" id="IPR013482">
    <property type="entry name" value="Molybde_CF_guanTrfase"/>
</dbReference>
<dbReference type="GO" id="GO:0006777">
    <property type="term" value="P:Mo-molybdopterin cofactor biosynthetic process"/>
    <property type="evidence" value="ECO:0007669"/>
    <property type="project" value="UniProtKB-KW"/>
</dbReference>
<evidence type="ECO:0000256" key="2">
    <source>
        <dbReference type="ARBA" id="ARBA00022679"/>
    </source>
</evidence>
<keyword evidence="2 8" id="KW-0808">Transferase</keyword>
<evidence type="ECO:0000256" key="4">
    <source>
        <dbReference type="ARBA" id="ARBA00022741"/>
    </source>
</evidence>
<dbReference type="InterPro" id="IPR025877">
    <property type="entry name" value="MobA-like_NTP_Trfase"/>
</dbReference>
<dbReference type="Proteomes" id="UP000070414">
    <property type="component" value="Unassembled WGS sequence"/>
</dbReference>
<dbReference type="Pfam" id="PF12804">
    <property type="entry name" value="NTP_transf_3"/>
    <property type="match status" value="1"/>
</dbReference>
<gene>
    <name evidence="8" type="primary">mobA</name>
    <name evidence="10" type="ORF">AKJ38_00285</name>
</gene>
<accession>A0A133UUA0</accession>
<protein>
    <recommendedName>
        <fullName evidence="8">Probable molybdenum cofactor guanylyltransferase</fullName>
        <shortName evidence="8">MoCo guanylyltransferase</shortName>
        <ecNumber evidence="8">2.7.7.77</ecNumber>
    </recommendedName>
    <alternativeName>
        <fullName evidence="8">GTP:molybdopterin guanylyltransferase</fullName>
    </alternativeName>
    <alternativeName>
        <fullName evidence="8">Mo-MPT guanylyltransferase</fullName>
    </alternativeName>
    <alternativeName>
        <fullName evidence="8">Molybdopterin guanylyltransferase</fullName>
    </alternativeName>
    <alternativeName>
        <fullName evidence="8">Molybdopterin-guanine dinucleotide synthase</fullName>
        <shortName evidence="8">MGD synthase</shortName>
    </alternativeName>
</protein>
<evidence type="ECO:0000256" key="7">
    <source>
        <dbReference type="ARBA" id="ARBA00023150"/>
    </source>
</evidence>
<comment type="catalytic activity">
    <reaction evidence="8">
        <text>Mo-molybdopterin + GTP + H(+) = Mo-molybdopterin guanine dinucleotide + diphosphate</text>
        <dbReference type="Rhea" id="RHEA:34243"/>
        <dbReference type="ChEBI" id="CHEBI:15378"/>
        <dbReference type="ChEBI" id="CHEBI:33019"/>
        <dbReference type="ChEBI" id="CHEBI:37565"/>
        <dbReference type="ChEBI" id="CHEBI:71302"/>
        <dbReference type="ChEBI" id="CHEBI:71310"/>
        <dbReference type="EC" id="2.7.7.77"/>
    </reaction>
</comment>
<dbReference type="SUPFAM" id="SSF53448">
    <property type="entry name" value="Nucleotide-diphospho-sugar transferases"/>
    <property type="match status" value="1"/>
</dbReference>
<name>A0A133UUA0_9EURY</name>
<keyword evidence="5 8" id="KW-0460">Magnesium</keyword>
<evidence type="ECO:0000256" key="5">
    <source>
        <dbReference type="ARBA" id="ARBA00022842"/>
    </source>
</evidence>
<dbReference type="EMBL" id="LHXS01000002">
    <property type="protein sequence ID" value="KXA97793.1"/>
    <property type="molecule type" value="Genomic_DNA"/>
</dbReference>
<feature type="domain" description="MobA-like NTP transferase" evidence="9">
    <location>
        <begin position="6"/>
        <end position="159"/>
    </location>
</feature>
<dbReference type="GO" id="GO:0005737">
    <property type="term" value="C:cytoplasm"/>
    <property type="evidence" value="ECO:0007669"/>
    <property type="project" value="UniProtKB-SubCell"/>
</dbReference>
<organism evidence="10 11">
    <name type="scientific">candidate division MSBL1 archaeon SCGC-AAA259I14</name>
    <dbReference type="NCBI Taxonomy" id="1698268"/>
    <lineage>
        <taxon>Archaea</taxon>
        <taxon>Methanobacteriati</taxon>
        <taxon>Methanobacteriota</taxon>
        <taxon>candidate division MSBL1</taxon>
    </lineage>
</organism>
<keyword evidence="1 8" id="KW-0963">Cytoplasm</keyword>
<comment type="subcellular location">
    <subcellularLocation>
        <location evidence="8">Cytoplasm</location>
    </subcellularLocation>
</comment>
<evidence type="ECO:0000256" key="1">
    <source>
        <dbReference type="ARBA" id="ARBA00022490"/>
    </source>
</evidence>
<feature type="binding site" evidence="8">
    <location>
        <begin position="8"/>
        <end position="10"/>
    </location>
    <ligand>
        <name>GTP</name>
        <dbReference type="ChEBI" id="CHEBI:37565"/>
    </ligand>
</feature>
<evidence type="ECO:0000256" key="6">
    <source>
        <dbReference type="ARBA" id="ARBA00023134"/>
    </source>
</evidence>
<comment type="caution">
    <text evidence="8">Lacks conserved residue(s) required for the propagation of feature annotation.</text>
</comment>
<feature type="binding site" evidence="8">
    <location>
        <position position="20"/>
    </location>
    <ligand>
        <name>GTP</name>
        <dbReference type="ChEBI" id="CHEBI:37565"/>
    </ligand>
</feature>
<dbReference type="GO" id="GO:0005525">
    <property type="term" value="F:GTP binding"/>
    <property type="evidence" value="ECO:0007669"/>
    <property type="project" value="UniProtKB-UniRule"/>
</dbReference>
<evidence type="ECO:0000256" key="8">
    <source>
        <dbReference type="HAMAP-Rule" id="MF_00316"/>
    </source>
</evidence>
<evidence type="ECO:0000256" key="3">
    <source>
        <dbReference type="ARBA" id="ARBA00022723"/>
    </source>
</evidence>
<sequence length="199" mass="22419">MEISILVLAGGDSERLGENKALYKINETPLIEYVVKRVSDLDRDIIISCKDRKEELEKLFPKCEIIEDKLEDPGPLAGLLTALPRINSEYVAIVTCDCPKISPEIIKRLAEEAQSADGSVPRWPNGYIEPLQAVYRTEKLAKAAVQARNKGHMKVSKALEKLQIDYISTEDLRSIDPDLESFLNLNRAEDILKIKDNLE</sequence>
<keyword evidence="4 8" id="KW-0547">Nucleotide-binding</keyword>
<dbReference type="GO" id="GO:0046872">
    <property type="term" value="F:metal ion binding"/>
    <property type="evidence" value="ECO:0007669"/>
    <property type="project" value="UniProtKB-KW"/>
</dbReference>
<keyword evidence="6 8" id="KW-0342">GTP-binding</keyword>
<comment type="caution">
    <text evidence="10">The sequence shown here is derived from an EMBL/GenBank/DDBJ whole genome shotgun (WGS) entry which is preliminary data.</text>
</comment>
<dbReference type="HAMAP" id="MF_00316">
    <property type="entry name" value="MobA"/>
    <property type="match status" value="1"/>
</dbReference>
<proteinExistence type="inferred from homology"/>
<feature type="binding site" evidence="8">
    <location>
        <position position="68"/>
    </location>
    <ligand>
        <name>GTP</name>
        <dbReference type="ChEBI" id="CHEBI:37565"/>
    </ligand>
</feature>
<dbReference type="GO" id="GO:0061603">
    <property type="term" value="F:molybdenum cofactor guanylyltransferase activity"/>
    <property type="evidence" value="ECO:0007669"/>
    <property type="project" value="UniProtKB-EC"/>
</dbReference>
<dbReference type="CDD" id="cd02503">
    <property type="entry name" value="MobA"/>
    <property type="match status" value="1"/>
</dbReference>
<evidence type="ECO:0000259" key="9">
    <source>
        <dbReference type="Pfam" id="PF12804"/>
    </source>
</evidence>
<reference evidence="10 11" key="1">
    <citation type="journal article" date="2016" name="Sci. Rep.">
        <title>Metabolic traits of an uncultured archaeal lineage -MSBL1- from brine pools of the Red Sea.</title>
        <authorList>
            <person name="Mwirichia R."/>
            <person name="Alam I."/>
            <person name="Rashid M."/>
            <person name="Vinu M."/>
            <person name="Ba-Alawi W."/>
            <person name="Anthony Kamau A."/>
            <person name="Kamanda Ngugi D."/>
            <person name="Goker M."/>
            <person name="Klenk H.P."/>
            <person name="Bajic V."/>
            <person name="Stingl U."/>
        </authorList>
    </citation>
    <scope>NUCLEOTIDE SEQUENCE [LARGE SCALE GENOMIC DNA]</scope>
    <source>
        <strain evidence="10">SCGC-AAA259I14</strain>
    </source>
</reference>
<dbReference type="PANTHER" id="PTHR19136">
    <property type="entry name" value="MOLYBDENUM COFACTOR GUANYLYLTRANSFERASE"/>
    <property type="match status" value="1"/>
</dbReference>
<evidence type="ECO:0000313" key="10">
    <source>
        <dbReference type="EMBL" id="KXA97793.1"/>
    </source>
</evidence>
<dbReference type="EC" id="2.7.7.77" evidence="8"/>